<feature type="domain" description="THAP-type" evidence="15">
    <location>
        <begin position="1"/>
        <end position="97"/>
    </location>
</feature>
<feature type="region of interest" description="Disordered" evidence="13">
    <location>
        <begin position="315"/>
        <end position="364"/>
    </location>
</feature>
<evidence type="ECO:0000256" key="12">
    <source>
        <dbReference type="PROSITE-ProRule" id="PRU00309"/>
    </source>
</evidence>
<feature type="active site" description="Charge relay system" evidence="11">
    <location>
        <position position="913"/>
    </location>
</feature>
<evidence type="ECO:0000256" key="7">
    <source>
        <dbReference type="ARBA" id="ARBA00023125"/>
    </source>
</evidence>
<keyword evidence="3" id="KW-0479">Metal-binding</keyword>
<comment type="caution">
    <text evidence="16">The sequence shown here is derived from an EMBL/GenBank/DDBJ whole genome shotgun (WGS) entry which is preliminary data.</text>
</comment>
<evidence type="ECO:0000256" key="14">
    <source>
        <dbReference type="SAM" id="Phobius"/>
    </source>
</evidence>
<dbReference type="GO" id="GO:0003677">
    <property type="term" value="F:DNA binding"/>
    <property type="evidence" value="ECO:0007669"/>
    <property type="project" value="UniProtKB-UniRule"/>
</dbReference>
<evidence type="ECO:0000256" key="9">
    <source>
        <dbReference type="ARBA" id="ARBA00023180"/>
    </source>
</evidence>
<dbReference type="GO" id="GO:0005615">
    <property type="term" value="C:extracellular space"/>
    <property type="evidence" value="ECO:0007669"/>
    <property type="project" value="TreeGrafter"/>
</dbReference>
<dbReference type="PROSITE" id="PS00122">
    <property type="entry name" value="CARBOXYLESTERASE_B_1"/>
    <property type="match status" value="1"/>
</dbReference>
<dbReference type="GO" id="GO:0006581">
    <property type="term" value="P:acetylcholine catabolic process"/>
    <property type="evidence" value="ECO:0007669"/>
    <property type="project" value="TreeGrafter"/>
</dbReference>
<keyword evidence="5" id="KW-0378">Hydrolase</keyword>
<dbReference type="VEuPathDB" id="VectorBase:LOC119176846"/>
<evidence type="ECO:0000256" key="1">
    <source>
        <dbReference type="ARBA" id="ARBA00005964"/>
    </source>
</evidence>
<dbReference type="GO" id="GO:0008270">
    <property type="term" value="F:zinc ion binding"/>
    <property type="evidence" value="ECO:0007669"/>
    <property type="project" value="UniProtKB-KW"/>
</dbReference>
<dbReference type="VEuPathDB" id="VectorBase:LOC119172792"/>
<reference evidence="16" key="2">
    <citation type="submission" date="2021-09" db="EMBL/GenBank/DDBJ databases">
        <authorList>
            <person name="Jia N."/>
            <person name="Wang J."/>
            <person name="Shi W."/>
            <person name="Du L."/>
            <person name="Sun Y."/>
            <person name="Zhan W."/>
            <person name="Jiang J."/>
            <person name="Wang Q."/>
            <person name="Zhang B."/>
            <person name="Ji P."/>
            <person name="Sakyi L.B."/>
            <person name="Cui X."/>
            <person name="Yuan T."/>
            <person name="Jiang B."/>
            <person name="Yang W."/>
            <person name="Lam T.T.-Y."/>
            <person name="Chang Q."/>
            <person name="Ding S."/>
            <person name="Wang X."/>
            <person name="Zhu J."/>
            <person name="Ruan X."/>
            <person name="Zhao L."/>
            <person name="Wei J."/>
            <person name="Que T."/>
            <person name="Du C."/>
            <person name="Cheng J."/>
            <person name="Dai P."/>
            <person name="Han X."/>
            <person name="Huang E."/>
            <person name="Gao Y."/>
            <person name="Liu J."/>
            <person name="Shao H."/>
            <person name="Ye R."/>
            <person name="Li L."/>
            <person name="Wei W."/>
            <person name="Wang X."/>
            <person name="Wang C."/>
            <person name="Huo Q."/>
            <person name="Li W."/>
            <person name="Guo W."/>
            <person name="Chen H."/>
            <person name="Chen S."/>
            <person name="Zhou L."/>
            <person name="Zhou L."/>
            <person name="Ni X."/>
            <person name="Tian J."/>
            <person name="Zhou Y."/>
            <person name="Sheng Y."/>
            <person name="Liu T."/>
            <person name="Pan Y."/>
            <person name="Xia L."/>
            <person name="Li J."/>
            <person name="Zhao F."/>
            <person name="Cao W."/>
        </authorList>
    </citation>
    <scope>NUCLEOTIDE SEQUENCE</scope>
    <source>
        <strain evidence="16">Rmic-2018</strain>
        <tissue evidence="16">Larvae</tissue>
    </source>
</reference>
<reference evidence="16" key="1">
    <citation type="journal article" date="2020" name="Cell">
        <title>Large-Scale Comparative Analyses of Tick Genomes Elucidate Their Genetic Diversity and Vector Capacities.</title>
        <authorList>
            <consortium name="Tick Genome and Microbiome Consortium (TIGMIC)"/>
            <person name="Jia N."/>
            <person name="Wang J."/>
            <person name="Shi W."/>
            <person name="Du L."/>
            <person name="Sun Y."/>
            <person name="Zhan W."/>
            <person name="Jiang J.F."/>
            <person name="Wang Q."/>
            <person name="Zhang B."/>
            <person name="Ji P."/>
            <person name="Bell-Sakyi L."/>
            <person name="Cui X.M."/>
            <person name="Yuan T.T."/>
            <person name="Jiang B.G."/>
            <person name="Yang W.F."/>
            <person name="Lam T.T."/>
            <person name="Chang Q.C."/>
            <person name="Ding S.J."/>
            <person name="Wang X.J."/>
            <person name="Zhu J.G."/>
            <person name="Ruan X.D."/>
            <person name="Zhao L."/>
            <person name="Wei J.T."/>
            <person name="Ye R.Z."/>
            <person name="Que T.C."/>
            <person name="Du C.H."/>
            <person name="Zhou Y.H."/>
            <person name="Cheng J.X."/>
            <person name="Dai P.F."/>
            <person name="Guo W.B."/>
            <person name="Han X.H."/>
            <person name="Huang E.J."/>
            <person name="Li L.F."/>
            <person name="Wei W."/>
            <person name="Gao Y.C."/>
            <person name="Liu J.Z."/>
            <person name="Shao H.Z."/>
            <person name="Wang X."/>
            <person name="Wang C.C."/>
            <person name="Yang T.C."/>
            <person name="Huo Q.B."/>
            <person name="Li W."/>
            <person name="Chen H.Y."/>
            <person name="Chen S.E."/>
            <person name="Zhou L.G."/>
            <person name="Ni X.B."/>
            <person name="Tian J.H."/>
            <person name="Sheng Y."/>
            <person name="Liu T."/>
            <person name="Pan Y.S."/>
            <person name="Xia L.Y."/>
            <person name="Li J."/>
            <person name="Zhao F."/>
            <person name="Cao W.C."/>
        </authorList>
    </citation>
    <scope>NUCLEOTIDE SEQUENCE</scope>
    <source>
        <strain evidence="16">Rmic-2018</strain>
    </source>
</reference>
<dbReference type="Gene3D" id="3.40.50.1820">
    <property type="entry name" value="alpha/beta hydrolase"/>
    <property type="match status" value="1"/>
</dbReference>
<feature type="transmembrane region" description="Helical" evidence="14">
    <location>
        <begin position="450"/>
        <end position="469"/>
    </location>
</feature>
<feature type="active site" description="Charge relay system" evidence="11">
    <location>
        <position position="804"/>
    </location>
</feature>
<proteinExistence type="inferred from homology"/>
<keyword evidence="4 12" id="KW-0863">Zinc-finger</keyword>
<dbReference type="PRINTS" id="PR00878">
    <property type="entry name" value="CHOLNESTRASE"/>
</dbReference>
<evidence type="ECO:0000256" key="8">
    <source>
        <dbReference type="ARBA" id="ARBA00023157"/>
    </source>
</evidence>
<dbReference type="GO" id="GO:0003990">
    <property type="term" value="F:acetylcholinesterase activity"/>
    <property type="evidence" value="ECO:0007669"/>
    <property type="project" value="UniProtKB-EC"/>
</dbReference>
<evidence type="ECO:0000313" key="17">
    <source>
        <dbReference type="Proteomes" id="UP000821866"/>
    </source>
</evidence>
<dbReference type="GO" id="GO:0019695">
    <property type="term" value="P:choline metabolic process"/>
    <property type="evidence" value="ECO:0007669"/>
    <property type="project" value="TreeGrafter"/>
</dbReference>
<evidence type="ECO:0000256" key="11">
    <source>
        <dbReference type="PIRSR" id="PIRSR600997-1"/>
    </source>
</evidence>
<evidence type="ECO:0000256" key="5">
    <source>
        <dbReference type="ARBA" id="ARBA00022801"/>
    </source>
</evidence>
<feature type="compositionally biased region" description="Polar residues" evidence="13">
    <location>
        <begin position="315"/>
        <end position="324"/>
    </location>
</feature>
<dbReference type="InterPro" id="IPR002018">
    <property type="entry name" value="CarbesteraseB"/>
</dbReference>
<protein>
    <recommendedName>
        <fullName evidence="15">THAP-type domain-containing protein</fullName>
    </recommendedName>
</protein>
<accession>A0A9J6EP81</accession>
<keyword evidence="14" id="KW-0812">Transmembrane</keyword>
<dbReference type="InterPro" id="IPR019826">
    <property type="entry name" value="Carboxylesterase_B_AS"/>
</dbReference>
<comment type="similarity">
    <text evidence="1">Belongs to the type-B carboxylesterase/lipase family.</text>
</comment>
<dbReference type="InterPro" id="IPR006612">
    <property type="entry name" value="THAP_Znf"/>
</dbReference>
<feature type="transmembrane region" description="Helical" evidence="14">
    <location>
        <begin position="426"/>
        <end position="443"/>
    </location>
</feature>
<evidence type="ECO:0000256" key="6">
    <source>
        <dbReference type="ARBA" id="ARBA00022833"/>
    </source>
</evidence>
<dbReference type="Pfam" id="PF00135">
    <property type="entry name" value="COesterase"/>
    <property type="match status" value="1"/>
</dbReference>
<feature type="compositionally biased region" description="Basic and acidic residues" evidence="13">
    <location>
        <begin position="347"/>
        <end position="361"/>
    </location>
</feature>
<dbReference type="InterPro" id="IPR029058">
    <property type="entry name" value="AB_hydrolase_fold"/>
</dbReference>
<evidence type="ECO:0000256" key="3">
    <source>
        <dbReference type="ARBA" id="ARBA00022723"/>
    </source>
</evidence>
<gene>
    <name evidence="16" type="ORF">HPB51_020019</name>
</gene>
<keyword evidence="2" id="KW-0719">Serine esterase</keyword>
<dbReference type="GO" id="GO:0005886">
    <property type="term" value="C:plasma membrane"/>
    <property type="evidence" value="ECO:0007669"/>
    <property type="project" value="TreeGrafter"/>
</dbReference>
<evidence type="ECO:0000313" key="16">
    <source>
        <dbReference type="EMBL" id="KAH8036198.1"/>
    </source>
</evidence>
<keyword evidence="6" id="KW-0862">Zinc</keyword>
<evidence type="ECO:0000256" key="2">
    <source>
        <dbReference type="ARBA" id="ARBA00022487"/>
    </source>
</evidence>
<dbReference type="SUPFAM" id="SSF57716">
    <property type="entry name" value="Glucocorticoid receptor-like (DNA-binding domain)"/>
    <property type="match status" value="1"/>
</dbReference>
<evidence type="ECO:0000259" key="15">
    <source>
        <dbReference type="PROSITE" id="PS50950"/>
    </source>
</evidence>
<dbReference type="Pfam" id="PF05485">
    <property type="entry name" value="THAP"/>
    <property type="match status" value="1"/>
</dbReference>
<dbReference type="SUPFAM" id="SSF53474">
    <property type="entry name" value="alpha/beta-Hydrolases"/>
    <property type="match status" value="1"/>
</dbReference>
<feature type="active site" description="Acyl-ester intermediate" evidence="11">
    <location>
        <position position="681"/>
    </location>
</feature>
<keyword evidence="8" id="KW-1015">Disulfide bond</keyword>
<dbReference type="PROSITE" id="PS50950">
    <property type="entry name" value="ZF_THAP"/>
    <property type="match status" value="1"/>
</dbReference>
<feature type="region of interest" description="Disordered" evidence="13">
    <location>
        <begin position="109"/>
        <end position="155"/>
    </location>
</feature>
<dbReference type="PANTHER" id="PTHR43918">
    <property type="entry name" value="ACETYLCHOLINESTERASE"/>
    <property type="match status" value="1"/>
</dbReference>
<dbReference type="EMBL" id="JABSTU010000003">
    <property type="protein sequence ID" value="KAH8036198.1"/>
    <property type="molecule type" value="Genomic_DNA"/>
</dbReference>
<evidence type="ECO:0000256" key="10">
    <source>
        <dbReference type="ARBA" id="ARBA00048484"/>
    </source>
</evidence>
<dbReference type="Proteomes" id="UP000821866">
    <property type="component" value="Chromosome 11"/>
</dbReference>
<dbReference type="AlphaFoldDB" id="A0A9J6EP81"/>
<evidence type="ECO:0000256" key="4">
    <source>
        <dbReference type="ARBA" id="ARBA00022771"/>
    </source>
</evidence>
<comment type="catalytic activity">
    <reaction evidence="10">
        <text>acetylcholine + H2O = choline + acetate + H(+)</text>
        <dbReference type="Rhea" id="RHEA:17561"/>
        <dbReference type="ChEBI" id="CHEBI:15354"/>
        <dbReference type="ChEBI" id="CHEBI:15355"/>
        <dbReference type="ChEBI" id="CHEBI:15377"/>
        <dbReference type="ChEBI" id="CHEBI:15378"/>
        <dbReference type="ChEBI" id="CHEBI:30089"/>
        <dbReference type="EC" id="3.1.1.7"/>
    </reaction>
</comment>
<evidence type="ECO:0000256" key="13">
    <source>
        <dbReference type="SAM" id="MobiDB-lite"/>
    </source>
</evidence>
<feature type="compositionally biased region" description="Acidic residues" evidence="13">
    <location>
        <begin position="135"/>
        <end position="147"/>
    </location>
</feature>
<dbReference type="PANTHER" id="PTHR43918:SF4">
    <property type="entry name" value="CARBOXYLIC ESTER HYDROLASE"/>
    <property type="match status" value="1"/>
</dbReference>
<organism evidence="16 17">
    <name type="scientific">Rhipicephalus microplus</name>
    <name type="common">Cattle tick</name>
    <name type="synonym">Boophilus microplus</name>
    <dbReference type="NCBI Taxonomy" id="6941"/>
    <lineage>
        <taxon>Eukaryota</taxon>
        <taxon>Metazoa</taxon>
        <taxon>Ecdysozoa</taxon>
        <taxon>Arthropoda</taxon>
        <taxon>Chelicerata</taxon>
        <taxon>Arachnida</taxon>
        <taxon>Acari</taxon>
        <taxon>Parasitiformes</taxon>
        <taxon>Ixodida</taxon>
        <taxon>Ixodoidea</taxon>
        <taxon>Ixodidae</taxon>
        <taxon>Rhipicephalinae</taxon>
        <taxon>Rhipicephalus</taxon>
        <taxon>Boophilus</taxon>
    </lineage>
</organism>
<keyword evidence="9" id="KW-0325">Glycoprotein</keyword>
<sequence>MSRRQSHCFVPRCSTAYKSCKQKLSLFGVPKDDHLFQKWQRNIPRADKPLEKNAAVSELHFDQQFISRHFEHVINGEVVRLDRARPELLPHAVPTIFPNAPFYLSKHVAQKRNPKERSHPPLVIPQKRRQKDDDRESQEEPQDEPEPPDLSAGPVYDYKHVPLPSNWWGRHVFSEEPLNVPYNLCTPSSNVSLLHAEKLAKFCASKSAITHEVFVRGGKISMNGPYEPVSLLETVDAMPVCSGASFFCEFPFASSGKNLKVWNGKLYHHKCKGTSSQDERHCSSTWSTYPWMWQNLIYAATRALSDVSGHGGPQCLSTPKTAVTQAEADRKDSTQKKKTPSHGCRSPGEHRRVPRAQDQRRRLSVSAFRDQAPPLLPLINKQMQGEFLTSCSTHLVDSVLNGCVIRVLLTPCGSGRAVPRPRTPSIVSPIFPIAFLFFLSLLYTERLPALLSVCLLIGLAVFLVIKIISNSYTGAPNGCLVASTDHGYALGRLLQFEIKDKSYSSVAFYGIPFGDPPTGERRFAEPRCAKPRVCGLFNATYPRTSCTQTDTHLSREYIISAANTTEDCLHINVWVPGSCVRPLLSPENRRAIVFWLYGGSFVSGGNSYDFNDGRFLAGLGDVLVVMPNYRLTSFGFLNSGTDRGIVGNMALYDQLLALRWVRDNVHRFGGDSDRILIGGQSAGAITSSMYMVSPMMSQYGPYQRAFLMSGSLYTPLPKNKGQDARNTFINVATKAGCELASVDDTARCLRNRSAAEILDATKGVGLYLMPVIKEPLFPSDVKSLQRRFLKARARDTLISSAATEGRAFFELLMPSFVGTQKNITADTLKEVFPYLFGNVKIRLINLVISFLGSLYDLNAPNYRGWIDLIGDTMSRCPVAAFGNDIAATGKRVYYMQYTPRPSFSPFSGKKATHGDEVPMLFGYPYLYPYLATDEDRAMSYRMMTMVSNFAKNG</sequence>
<name>A0A9J6EP81_RHIMP</name>
<keyword evidence="14" id="KW-0472">Membrane</keyword>
<dbReference type="InterPro" id="IPR050654">
    <property type="entry name" value="AChE-related_enzymes"/>
</dbReference>
<dbReference type="InterPro" id="IPR000997">
    <property type="entry name" value="Cholinesterase"/>
</dbReference>
<keyword evidence="7 12" id="KW-0238">DNA-binding</keyword>
<keyword evidence="17" id="KW-1185">Reference proteome</keyword>
<keyword evidence="14" id="KW-1133">Transmembrane helix</keyword>